<organism evidence="2 3">
    <name type="scientific">Affinibrenneria salicis</name>
    <dbReference type="NCBI Taxonomy" id="2590031"/>
    <lineage>
        <taxon>Bacteria</taxon>
        <taxon>Pseudomonadati</taxon>
        <taxon>Pseudomonadota</taxon>
        <taxon>Gammaproteobacteria</taxon>
        <taxon>Enterobacterales</taxon>
        <taxon>Pectobacteriaceae</taxon>
        <taxon>Affinibrenneria</taxon>
    </lineage>
</organism>
<comment type="caution">
    <text evidence="2">The sequence shown here is derived from an EMBL/GenBank/DDBJ whole genome shotgun (WGS) entry which is preliminary data.</text>
</comment>
<dbReference type="RefSeq" id="WP_150437234.1">
    <property type="nucleotide sequence ID" value="NZ_VYKJ01000015.1"/>
</dbReference>
<evidence type="ECO:0000313" key="3">
    <source>
        <dbReference type="Proteomes" id="UP000335415"/>
    </source>
</evidence>
<feature type="domain" description="Plasmid pRiA4b Orf3-like" evidence="1">
    <location>
        <begin position="5"/>
        <end position="167"/>
    </location>
</feature>
<dbReference type="EMBL" id="VYKJ01000015">
    <property type="protein sequence ID" value="KAA8996155.1"/>
    <property type="molecule type" value="Genomic_DNA"/>
</dbReference>
<dbReference type="InterPro" id="IPR024047">
    <property type="entry name" value="MM3350-like_sf"/>
</dbReference>
<reference evidence="2 3" key="1">
    <citation type="submission" date="2019-09" db="EMBL/GenBank/DDBJ databases">
        <authorList>
            <person name="Li Y."/>
        </authorList>
    </citation>
    <scope>NUCLEOTIDE SEQUENCE [LARGE SCALE GENOMIC DNA]</scope>
    <source>
        <strain evidence="2 3">L3-3HA</strain>
    </source>
</reference>
<gene>
    <name evidence="2" type="ORF">FJU30_22595</name>
</gene>
<name>A0A5J5FTJ3_9GAMM</name>
<dbReference type="Gene3D" id="3.10.290.30">
    <property type="entry name" value="MM3350-like"/>
    <property type="match status" value="1"/>
</dbReference>
<accession>A0A5J5FTJ3</accession>
<dbReference type="Pfam" id="PF07929">
    <property type="entry name" value="PRiA4_ORF3"/>
    <property type="match status" value="1"/>
</dbReference>
<evidence type="ECO:0000313" key="2">
    <source>
        <dbReference type="EMBL" id="KAA8996155.1"/>
    </source>
</evidence>
<evidence type="ECO:0000259" key="1">
    <source>
        <dbReference type="Pfam" id="PF07929"/>
    </source>
</evidence>
<proteinExistence type="predicted"/>
<dbReference type="OrthoDB" id="9816539at2"/>
<dbReference type="PANTHER" id="PTHR41878">
    <property type="entry name" value="LEXA REPRESSOR-RELATED"/>
    <property type="match status" value="1"/>
</dbReference>
<dbReference type="AlphaFoldDB" id="A0A5J5FTJ3"/>
<dbReference type="InterPro" id="IPR012912">
    <property type="entry name" value="Plasmid_pRiA4b_Orf3-like"/>
</dbReference>
<dbReference type="SUPFAM" id="SSF159941">
    <property type="entry name" value="MM3350-like"/>
    <property type="match status" value="1"/>
</dbReference>
<dbReference type="Proteomes" id="UP000335415">
    <property type="component" value="Unassembled WGS sequence"/>
</dbReference>
<protein>
    <submittedName>
        <fullName evidence="2">Plasmid pRiA4b ORF-3 family protein</fullName>
    </submittedName>
</protein>
<sequence length="205" mass="23834">MNDKFYQLKITLRDVQPAVWRQFVVPAVITLDRLHDVIQIVMGWQDSHLHEFNLGKQRFTELPEQEAHGEEEADFRLGSLVTRKGQRFSYLYDFGDSWLHELTLENSRYDPEDLPLPVLCFDGAGACPPEDCGGAPGYQNLRAILNDPAHEEYQDSVTWVNELFGDEGLEVMMADRFSVEEVNELLMLYWRWARDRPQPWFADPG</sequence>
<keyword evidence="3" id="KW-1185">Reference proteome</keyword>
<dbReference type="PANTHER" id="PTHR41878:SF1">
    <property type="entry name" value="TNPR PROTEIN"/>
    <property type="match status" value="1"/>
</dbReference>